<dbReference type="Gene3D" id="4.10.800.10">
    <property type="entry name" value="Thyroglobulin type-1"/>
    <property type="match status" value="1"/>
</dbReference>
<evidence type="ECO:0000256" key="2">
    <source>
        <dbReference type="PROSITE-ProRule" id="PRU00500"/>
    </source>
</evidence>
<evidence type="ECO:0000259" key="3">
    <source>
        <dbReference type="PROSITE" id="PS51162"/>
    </source>
</evidence>
<dbReference type="PROSITE" id="PS51162">
    <property type="entry name" value="THYROGLOBULIN_1_2"/>
    <property type="match status" value="1"/>
</dbReference>
<gene>
    <name evidence="4" type="ORF">GPUH_LOCUS15292</name>
</gene>
<reference evidence="4 5" key="2">
    <citation type="submission" date="2018-11" db="EMBL/GenBank/DDBJ databases">
        <authorList>
            <consortium name="Pathogen Informatics"/>
        </authorList>
    </citation>
    <scope>NUCLEOTIDE SEQUENCE [LARGE SCALE GENOMIC DNA]</scope>
</reference>
<evidence type="ECO:0000313" key="5">
    <source>
        <dbReference type="Proteomes" id="UP000271098"/>
    </source>
</evidence>
<accession>A0A183E2V2</accession>
<dbReference type="SUPFAM" id="SSF57610">
    <property type="entry name" value="Thyroglobulin type-1 domain"/>
    <property type="match status" value="1"/>
</dbReference>
<keyword evidence="1" id="KW-1015">Disulfide bond</keyword>
<evidence type="ECO:0000256" key="1">
    <source>
        <dbReference type="ARBA" id="ARBA00023157"/>
    </source>
</evidence>
<organism evidence="6">
    <name type="scientific">Gongylonema pulchrum</name>
    <dbReference type="NCBI Taxonomy" id="637853"/>
    <lineage>
        <taxon>Eukaryota</taxon>
        <taxon>Metazoa</taxon>
        <taxon>Ecdysozoa</taxon>
        <taxon>Nematoda</taxon>
        <taxon>Chromadorea</taxon>
        <taxon>Rhabditida</taxon>
        <taxon>Spirurina</taxon>
        <taxon>Spiruromorpha</taxon>
        <taxon>Spiruroidea</taxon>
        <taxon>Gongylonematidae</taxon>
        <taxon>Gongylonema</taxon>
    </lineage>
</organism>
<dbReference type="CDD" id="cd00191">
    <property type="entry name" value="TY"/>
    <property type="match status" value="1"/>
</dbReference>
<dbReference type="InterPro" id="IPR000716">
    <property type="entry name" value="Thyroglobulin_1"/>
</dbReference>
<keyword evidence="5" id="KW-1185">Reference proteome</keyword>
<dbReference type="InterPro" id="IPR036857">
    <property type="entry name" value="Thyroglobulin_1_sf"/>
</dbReference>
<name>A0A183E2V2_9BILA</name>
<evidence type="ECO:0000313" key="4">
    <source>
        <dbReference type="EMBL" id="VDN25720.1"/>
    </source>
</evidence>
<reference evidence="6" key="1">
    <citation type="submission" date="2016-06" db="UniProtKB">
        <authorList>
            <consortium name="WormBaseParasite"/>
        </authorList>
    </citation>
    <scope>IDENTIFICATION</scope>
</reference>
<sequence length="236" mass="26162">MISNKLENSMSETSEVKCFREEDVCVLMPVACITSSCPSVPQCKRNPCADDSEAIRDRNGIVFSCVQDEDCGRDCVLLSAAISKLRNFDARVSLNMPQCNEYTGMFEVVQCDEFNSCWCVNSSTGVAVHGSRMKLLDSSLAFAFNICAAAPLSQHSMKKHTHNYRVLKIALNFALLDFTAPDTTHPCEEFAVQDQRYTEVHSGSLNVGNPHQLREQFLLDQNSIAVGLPQSLFAAY</sequence>
<dbReference type="WBParaSite" id="GPUH_0001531301-mRNA-1">
    <property type="protein sequence ID" value="GPUH_0001531301-mRNA-1"/>
    <property type="gene ID" value="GPUH_0001531301"/>
</dbReference>
<protein>
    <submittedName>
        <fullName evidence="6">Thyroglobulin type-1 domain-containing protein</fullName>
    </submittedName>
</protein>
<proteinExistence type="predicted"/>
<dbReference type="OrthoDB" id="5866928at2759"/>
<evidence type="ECO:0000313" key="6">
    <source>
        <dbReference type="WBParaSite" id="GPUH_0001531301-mRNA-1"/>
    </source>
</evidence>
<feature type="domain" description="Thyroglobulin type-1" evidence="3">
    <location>
        <begin position="45"/>
        <end position="147"/>
    </location>
</feature>
<comment type="caution">
    <text evidence="2">Lacks conserved residue(s) required for the propagation of feature annotation.</text>
</comment>
<dbReference type="SMART" id="SM00211">
    <property type="entry name" value="TY"/>
    <property type="match status" value="1"/>
</dbReference>
<dbReference type="AlphaFoldDB" id="A0A183E2V2"/>
<dbReference type="Pfam" id="PF00086">
    <property type="entry name" value="Thyroglobulin_1"/>
    <property type="match status" value="1"/>
</dbReference>
<dbReference type="EMBL" id="UYRT01082257">
    <property type="protein sequence ID" value="VDN25720.1"/>
    <property type="molecule type" value="Genomic_DNA"/>
</dbReference>
<dbReference type="Proteomes" id="UP000271098">
    <property type="component" value="Unassembled WGS sequence"/>
</dbReference>